<dbReference type="PANTHER" id="PTHR47657:SF7">
    <property type="entry name" value="STEROL REGULATORY ELEMENT-BINDING PROTEIN ECM22"/>
    <property type="match status" value="1"/>
</dbReference>
<dbReference type="SUPFAM" id="SSF57701">
    <property type="entry name" value="Zn2/Cys6 DNA-binding domain"/>
    <property type="match status" value="1"/>
</dbReference>
<protein>
    <recommendedName>
        <fullName evidence="2">Zn(2)-C6 fungal-type domain-containing protein</fullName>
    </recommendedName>
</protein>
<dbReference type="PROSITE" id="PS50048">
    <property type="entry name" value="ZN2_CY6_FUNGAL_2"/>
    <property type="match status" value="1"/>
</dbReference>
<dbReference type="AlphaFoldDB" id="A0A642UYV6"/>
<dbReference type="GeneID" id="54779028"/>
<gene>
    <name evidence="3" type="ORF">DIURU_000375</name>
</gene>
<dbReference type="CDD" id="cd00067">
    <property type="entry name" value="GAL4"/>
    <property type="match status" value="1"/>
</dbReference>
<dbReference type="GO" id="GO:0008270">
    <property type="term" value="F:zinc ion binding"/>
    <property type="evidence" value="ECO:0007669"/>
    <property type="project" value="InterPro"/>
</dbReference>
<dbReference type="VEuPathDB" id="FungiDB:DIURU_000375"/>
<dbReference type="InterPro" id="IPR001138">
    <property type="entry name" value="Zn2Cys6_DnaBD"/>
</dbReference>
<dbReference type="GO" id="GO:0000981">
    <property type="term" value="F:DNA-binding transcription factor activity, RNA polymerase II-specific"/>
    <property type="evidence" value="ECO:0007669"/>
    <property type="project" value="InterPro"/>
</dbReference>
<dbReference type="Proteomes" id="UP000449547">
    <property type="component" value="Unassembled WGS sequence"/>
</dbReference>
<feature type="compositionally biased region" description="Pro residues" evidence="1">
    <location>
        <begin position="188"/>
        <end position="203"/>
    </location>
</feature>
<proteinExistence type="predicted"/>
<evidence type="ECO:0000313" key="4">
    <source>
        <dbReference type="Proteomes" id="UP000449547"/>
    </source>
</evidence>
<dbReference type="SMART" id="SM00066">
    <property type="entry name" value="GAL4"/>
    <property type="match status" value="1"/>
</dbReference>
<dbReference type="InterPro" id="IPR052400">
    <property type="entry name" value="Zn2-C6_fungal_TF"/>
</dbReference>
<sequence>MPRKGYRNKSGFRRKSHKKSRLGCATCKRRRIKCSEELPQCEECVKLGEHCDYLDYTPHQLDRLRRAKLQQGSESDDDDKTRSHAVKWQATPTNHALTTNSVTTIANAVAPPRQAYEDIPYPEFHDISGFGDMSSMMPSTALPPGQLPLPAYNSTLPLAASAIPGTIPPSGPMGGTTYSSYYEFDPQQPLPQSLPPHSLPQPSPLASTLPPHTLSNSNETSHEAPTNSIPPPTQMAPPMPSMAPSMAQPPPIAHDPLKCTILDCYLCHHQYPPT</sequence>
<accession>A0A642UYV6</accession>
<dbReference type="Gene3D" id="4.10.240.10">
    <property type="entry name" value="Zn(2)-C6 fungal-type DNA-binding domain"/>
    <property type="match status" value="1"/>
</dbReference>
<organism evidence="3 4">
    <name type="scientific">Diutina rugosa</name>
    <name type="common">Yeast</name>
    <name type="synonym">Candida rugosa</name>
    <dbReference type="NCBI Taxonomy" id="5481"/>
    <lineage>
        <taxon>Eukaryota</taxon>
        <taxon>Fungi</taxon>
        <taxon>Dikarya</taxon>
        <taxon>Ascomycota</taxon>
        <taxon>Saccharomycotina</taxon>
        <taxon>Pichiomycetes</taxon>
        <taxon>Debaryomycetaceae</taxon>
        <taxon>Diutina</taxon>
    </lineage>
</organism>
<dbReference type="EMBL" id="SWFT01000018">
    <property type="protein sequence ID" value="KAA8907965.1"/>
    <property type="molecule type" value="Genomic_DNA"/>
</dbReference>
<keyword evidence="4" id="KW-1185">Reference proteome</keyword>
<reference evidence="3 4" key="1">
    <citation type="submission" date="2019-07" db="EMBL/GenBank/DDBJ databases">
        <title>Genome assembly of two rare yeast pathogens: Diutina rugosa and Trichomonascus ciferrii.</title>
        <authorList>
            <person name="Mixao V."/>
            <person name="Saus E."/>
            <person name="Hansen A."/>
            <person name="Lass-Flor C."/>
            <person name="Gabaldon T."/>
        </authorList>
    </citation>
    <scope>NUCLEOTIDE SEQUENCE [LARGE SCALE GENOMIC DNA]</scope>
    <source>
        <strain evidence="3 4">CBS 613</strain>
    </source>
</reference>
<evidence type="ECO:0000313" key="3">
    <source>
        <dbReference type="EMBL" id="KAA8907965.1"/>
    </source>
</evidence>
<evidence type="ECO:0000256" key="1">
    <source>
        <dbReference type="SAM" id="MobiDB-lite"/>
    </source>
</evidence>
<feature type="domain" description="Zn(2)-C6 fungal-type" evidence="2">
    <location>
        <begin position="23"/>
        <end position="53"/>
    </location>
</feature>
<feature type="region of interest" description="Disordered" evidence="1">
    <location>
        <begin position="1"/>
        <end position="22"/>
    </location>
</feature>
<dbReference type="Pfam" id="PF00172">
    <property type="entry name" value="Zn_clus"/>
    <property type="match status" value="1"/>
</dbReference>
<name>A0A642UYV6_DIURU</name>
<dbReference type="RefSeq" id="XP_034014897.1">
    <property type="nucleotide sequence ID" value="XM_034156546.1"/>
</dbReference>
<comment type="caution">
    <text evidence="3">The sequence shown here is derived from an EMBL/GenBank/DDBJ whole genome shotgun (WGS) entry which is preliminary data.</text>
</comment>
<dbReference type="InterPro" id="IPR036864">
    <property type="entry name" value="Zn2-C6_fun-type_DNA-bd_sf"/>
</dbReference>
<dbReference type="OMA" id="SHEAPTN"/>
<dbReference type="PANTHER" id="PTHR47657">
    <property type="entry name" value="STEROL REGULATORY ELEMENT-BINDING PROTEIN ECM22"/>
    <property type="match status" value="1"/>
</dbReference>
<feature type="region of interest" description="Disordered" evidence="1">
    <location>
        <begin position="177"/>
        <end position="249"/>
    </location>
</feature>
<evidence type="ECO:0000259" key="2">
    <source>
        <dbReference type="PROSITE" id="PS50048"/>
    </source>
</evidence>
<feature type="compositionally biased region" description="Pro residues" evidence="1">
    <location>
        <begin position="228"/>
        <end position="249"/>
    </location>
</feature>
<dbReference type="OrthoDB" id="416217at2759"/>
<feature type="compositionally biased region" description="Polar residues" evidence="1">
    <location>
        <begin position="213"/>
        <end position="227"/>
    </location>
</feature>
<dbReference type="PROSITE" id="PS00463">
    <property type="entry name" value="ZN2_CY6_FUNGAL_1"/>
    <property type="match status" value="1"/>
</dbReference>